<dbReference type="InterPro" id="IPR002328">
    <property type="entry name" value="ADH_Zn_CS"/>
</dbReference>
<comment type="cofactor">
    <cofactor evidence="1 7">
        <name>Zn(2+)</name>
        <dbReference type="ChEBI" id="CHEBI:29105"/>
    </cofactor>
</comment>
<dbReference type="PANTHER" id="PTHR42940:SF7">
    <property type="entry name" value="ALCOHOL DEHYDROGENASE-LIKE N-TERMINAL DOMAIN-CONTAINING PROTEIN"/>
    <property type="match status" value="1"/>
</dbReference>
<accession>Q1IM55</accession>
<dbReference type="Proteomes" id="UP000002432">
    <property type="component" value="Chromosome"/>
</dbReference>
<dbReference type="HOGENOM" id="CLU_026673_20_1_0"/>
<dbReference type="FunFam" id="3.40.50.720:FF:000039">
    <property type="entry name" value="Alcohol dehydrogenase AdhP"/>
    <property type="match status" value="1"/>
</dbReference>
<dbReference type="InterPro" id="IPR013149">
    <property type="entry name" value="ADH-like_C"/>
</dbReference>
<gene>
    <name evidence="9" type="ordered locus">Acid345_3044</name>
</gene>
<keyword evidence="3 7" id="KW-0479">Metal-binding</keyword>
<dbReference type="PANTHER" id="PTHR42940">
    <property type="entry name" value="ALCOHOL DEHYDROGENASE 1-RELATED"/>
    <property type="match status" value="1"/>
</dbReference>
<sequence length="338" mass="35845">MAKMRAVQIAAAHGAFELVERDIPQPGAREVRIKVQACGVCHSDSVVKEGIMPTSYPRVPGHEVVGVIDALGKDVPRWKVGDRVGVGWNGGYCGYCDNCRRGDFFACTSGPFITGLTSDGGYADYMIARPEALALVPTDLSPEDAAPLMCAGVTTYNCLRNSGAIPGDLVAVLGIGGLGHLAVQYAAKSGYRTAAIARGADKAALAKQLGAHHYIDTEKEDPSKALQTLGGAKVILSTVTAADAMEATLGGLAIRGKFFLIGAVPSMKINPLQMLTFRQGVEGWYSGTSIDSQDTLNFSVLENVRSMNEVYPLEKAAEGYERMLSGKARFRVVLKTGN</sequence>
<keyword evidence="6" id="KW-0520">NAD</keyword>
<dbReference type="GO" id="GO:0005737">
    <property type="term" value="C:cytoplasm"/>
    <property type="evidence" value="ECO:0007669"/>
    <property type="project" value="TreeGrafter"/>
</dbReference>
<reference evidence="9 10" key="1">
    <citation type="journal article" date="2009" name="Appl. Environ. Microbiol.">
        <title>Three genomes from the phylum Acidobacteria provide insight into the lifestyles of these microorganisms in soils.</title>
        <authorList>
            <person name="Ward N.L."/>
            <person name="Challacombe J.F."/>
            <person name="Janssen P.H."/>
            <person name="Henrissat B."/>
            <person name="Coutinho P.M."/>
            <person name="Wu M."/>
            <person name="Xie G."/>
            <person name="Haft D.H."/>
            <person name="Sait M."/>
            <person name="Badger J."/>
            <person name="Barabote R.D."/>
            <person name="Bradley B."/>
            <person name="Brettin T.S."/>
            <person name="Brinkac L.M."/>
            <person name="Bruce D."/>
            <person name="Creasy T."/>
            <person name="Daugherty S.C."/>
            <person name="Davidsen T.M."/>
            <person name="DeBoy R.T."/>
            <person name="Detter J.C."/>
            <person name="Dodson R.J."/>
            <person name="Durkin A.S."/>
            <person name="Ganapathy A."/>
            <person name="Gwinn-Giglio M."/>
            <person name="Han C.S."/>
            <person name="Khouri H."/>
            <person name="Kiss H."/>
            <person name="Kothari S.P."/>
            <person name="Madupu R."/>
            <person name="Nelson K.E."/>
            <person name="Nelson W.C."/>
            <person name="Paulsen I."/>
            <person name="Penn K."/>
            <person name="Ren Q."/>
            <person name="Rosovitz M.J."/>
            <person name="Selengut J.D."/>
            <person name="Shrivastava S."/>
            <person name="Sullivan S.A."/>
            <person name="Tapia R."/>
            <person name="Thompson L.S."/>
            <person name="Watkins K.L."/>
            <person name="Yang Q."/>
            <person name="Yu C."/>
            <person name="Zafar N."/>
            <person name="Zhou L."/>
            <person name="Kuske C.R."/>
        </authorList>
    </citation>
    <scope>NUCLEOTIDE SEQUENCE [LARGE SCALE GENOMIC DNA]</scope>
    <source>
        <strain evidence="9 10">Ellin345</strain>
    </source>
</reference>
<dbReference type="PROSITE" id="PS00059">
    <property type="entry name" value="ADH_ZINC"/>
    <property type="match status" value="1"/>
</dbReference>
<dbReference type="Pfam" id="PF08240">
    <property type="entry name" value="ADH_N"/>
    <property type="match status" value="1"/>
</dbReference>
<dbReference type="CDD" id="cd08296">
    <property type="entry name" value="CAD_like"/>
    <property type="match status" value="1"/>
</dbReference>
<dbReference type="eggNOG" id="COG1064">
    <property type="taxonomic scope" value="Bacteria"/>
</dbReference>
<name>Q1IM55_KORVE</name>
<dbReference type="InterPro" id="IPR011032">
    <property type="entry name" value="GroES-like_sf"/>
</dbReference>
<dbReference type="GO" id="GO:0008270">
    <property type="term" value="F:zinc ion binding"/>
    <property type="evidence" value="ECO:0007669"/>
    <property type="project" value="InterPro"/>
</dbReference>
<evidence type="ECO:0000256" key="6">
    <source>
        <dbReference type="ARBA" id="ARBA00023027"/>
    </source>
</evidence>
<dbReference type="Pfam" id="PF00107">
    <property type="entry name" value="ADH_zinc_N"/>
    <property type="match status" value="1"/>
</dbReference>
<dbReference type="InterPro" id="IPR013154">
    <property type="entry name" value="ADH-like_N"/>
</dbReference>
<dbReference type="SUPFAM" id="SSF51735">
    <property type="entry name" value="NAD(P)-binding Rossmann-fold domains"/>
    <property type="match status" value="1"/>
</dbReference>
<evidence type="ECO:0000256" key="3">
    <source>
        <dbReference type="ARBA" id="ARBA00022723"/>
    </source>
</evidence>
<evidence type="ECO:0000313" key="9">
    <source>
        <dbReference type="EMBL" id="ABF42045.1"/>
    </source>
</evidence>
<evidence type="ECO:0000259" key="8">
    <source>
        <dbReference type="SMART" id="SM00829"/>
    </source>
</evidence>
<dbReference type="Gene3D" id="3.40.50.720">
    <property type="entry name" value="NAD(P)-binding Rossmann-like Domain"/>
    <property type="match status" value="1"/>
</dbReference>
<evidence type="ECO:0000256" key="1">
    <source>
        <dbReference type="ARBA" id="ARBA00001947"/>
    </source>
</evidence>
<dbReference type="OrthoDB" id="9806940at2"/>
<dbReference type="SUPFAM" id="SSF50129">
    <property type="entry name" value="GroES-like"/>
    <property type="match status" value="1"/>
</dbReference>
<keyword evidence="4 7" id="KW-0862">Zinc</keyword>
<dbReference type="EMBL" id="CP000360">
    <property type="protein sequence ID" value="ABF42045.1"/>
    <property type="molecule type" value="Genomic_DNA"/>
</dbReference>
<evidence type="ECO:0000256" key="4">
    <source>
        <dbReference type="ARBA" id="ARBA00022833"/>
    </source>
</evidence>
<protein>
    <submittedName>
        <fullName evidence="9">Alcohol dehydrogenase GroES-like protein</fullName>
    </submittedName>
</protein>
<dbReference type="InterPro" id="IPR020843">
    <property type="entry name" value="ER"/>
</dbReference>
<dbReference type="EnsemblBacteria" id="ABF42045">
    <property type="protein sequence ID" value="ABF42045"/>
    <property type="gene ID" value="Acid345_3044"/>
</dbReference>
<proteinExistence type="inferred from homology"/>
<keyword evidence="10" id="KW-1185">Reference proteome</keyword>
<dbReference type="GO" id="GO:0004022">
    <property type="term" value="F:alcohol dehydrogenase (NAD+) activity"/>
    <property type="evidence" value="ECO:0007669"/>
    <property type="project" value="TreeGrafter"/>
</dbReference>
<dbReference type="STRING" id="204669.Acid345_3044"/>
<dbReference type="KEGG" id="aba:Acid345_3044"/>
<dbReference type="AlphaFoldDB" id="Q1IM55"/>
<feature type="domain" description="Enoyl reductase (ER)" evidence="8">
    <location>
        <begin position="11"/>
        <end position="334"/>
    </location>
</feature>
<evidence type="ECO:0000256" key="2">
    <source>
        <dbReference type="ARBA" id="ARBA00008072"/>
    </source>
</evidence>
<dbReference type="Gene3D" id="3.90.180.10">
    <property type="entry name" value="Medium-chain alcohol dehydrogenases, catalytic domain"/>
    <property type="match status" value="1"/>
</dbReference>
<dbReference type="RefSeq" id="WP_011523846.1">
    <property type="nucleotide sequence ID" value="NC_008009.1"/>
</dbReference>
<dbReference type="SMART" id="SM00829">
    <property type="entry name" value="PKS_ER"/>
    <property type="match status" value="1"/>
</dbReference>
<dbReference type="InterPro" id="IPR036291">
    <property type="entry name" value="NAD(P)-bd_dom_sf"/>
</dbReference>
<evidence type="ECO:0000313" key="10">
    <source>
        <dbReference type="Proteomes" id="UP000002432"/>
    </source>
</evidence>
<evidence type="ECO:0000256" key="5">
    <source>
        <dbReference type="ARBA" id="ARBA00023002"/>
    </source>
</evidence>
<evidence type="ECO:0000256" key="7">
    <source>
        <dbReference type="RuleBase" id="RU361277"/>
    </source>
</evidence>
<organism evidence="9 10">
    <name type="scientific">Koribacter versatilis (strain Ellin345)</name>
    <dbReference type="NCBI Taxonomy" id="204669"/>
    <lineage>
        <taxon>Bacteria</taxon>
        <taxon>Pseudomonadati</taxon>
        <taxon>Acidobacteriota</taxon>
        <taxon>Terriglobia</taxon>
        <taxon>Terriglobales</taxon>
        <taxon>Candidatus Korobacteraceae</taxon>
        <taxon>Candidatus Korobacter</taxon>
    </lineage>
</organism>
<comment type="similarity">
    <text evidence="2 7">Belongs to the zinc-containing alcohol dehydrogenase family.</text>
</comment>
<keyword evidence="5" id="KW-0560">Oxidoreductase</keyword>